<keyword evidence="3 7" id="KW-0812">Transmembrane</keyword>
<feature type="transmembrane region" description="Helical" evidence="7">
    <location>
        <begin position="423"/>
        <end position="442"/>
    </location>
</feature>
<organism evidence="9 10">
    <name type="scientific">Leucosporidium creatinivorum</name>
    <dbReference type="NCBI Taxonomy" id="106004"/>
    <lineage>
        <taxon>Eukaryota</taxon>
        <taxon>Fungi</taxon>
        <taxon>Dikarya</taxon>
        <taxon>Basidiomycota</taxon>
        <taxon>Pucciniomycotina</taxon>
        <taxon>Microbotryomycetes</taxon>
        <taxon>Leucosporidiales</taxon>
        <taxon>Leucosporidium</taxon>
    </lineage>
</organism>
<feature type="transmembrane region" description="Helical" evidence="7">
    <location>
        <begin position="164"/>
        <end position="184"/>
    </location>
</feature>
<feature type="region of interest" description="Disordered" evidence="6">
    <location>
        <begin position="486"/>
        <end position="508"/>
    </location>
</feature>
<dbReference type="Gene3D" id="1.20.1250.20">
    <property type="entry name" value="MFS general substrate transporter like domains"/>
    <property type="match status" value="2"/>
</dbReference>
<keyword evidence="4 7" id="KW-1133">Transmembrane helix</keyword>
<feature type="transmembrane region" description="Helical" evidence="7">
    <location>
        <begin position="136"/>
        <end position="158"/>
    </location>
</feature>
<dbReference type="InterPro" id="IPR011701">
    <property type="entry name" value="MFS"/>
</dbReference>
<dbReference type="GO" id="GO:0022857">
    <property type="term" value="F:transmembrane transporter activity"/>
    <property type="evidence" value="ECO:0007669"/>
    <property type="project" value="InterPro"/>
</dbReference>
<dbReference type="InterPro" id="IPR036259">
    <property type="entry name" value="MFS_trans_sf"/>
</dbReference>
<dbReference type="AlphaFoldDB" id="A0A1Y2E8S4"/>
<evidence type="ECO:0000259" key="8">
    <source>
        <dbReference type="PROSITE" id="PS50850"/>
    </source>
</evidence>
<evidence type="ECO:0000256" key="3">
    <source>
        <dbReference type="ARBA" id="ARBA00022692"/>
    </source>
</evidence>
<dbReference type="EMBL" id="MCGR01000060">
    <property type="protein sequence ID" value="ORY67942.1"/>
    <property type="molecule type" value="Genomic_DNA"/>
</dbReference>
<dbReference type="PROSITE" id="PS50850">
    <property type="entry name" value="MFS"/>
    <property type="match status" value="1"/>
</dbReference>
<feature type="transmembrane region" description="Helical" evidence="7">
    <location>
        <begin position="454"/>
        <end position="474"/>
    </location>
</feature>
<dbReference type="InParanoid" id="A0A1Y2E8S4"/>
<evidence type="ECO:0000256" key="7">
    <source>
        <dbReference type="SAM" id="Phobius"/>
    </source>
</evidence>
<sequence length="515" mass="55084">MTSSPPFDGLDTKEASSSELTGDSKPQDEAQRVLAFAQDEPPPTEEECAQLVRKVDWVLMPILWMTGGLQYCDKSALSVGALFGMIRDLKLYQVGSNGTIDTFLYSQCAMIFFVGYACGAFPLGAIAQRLPTAKVCAVYCLIWGVVVTATPACTSFSGLMAQRFALGFVEAGVSPAFLSIIGAWYTKKEAAMRTTILFSANGFVVIPLLLLAWGAVTIGPPEHSWKPLYYFIGGLTILWSAVIYFALPDSPVTAKFLSPRQRYVAVERLRSNQAGITSKIFKPAQAFSALLDPKVVLLALITFCVASPGGAVGSFTPLVIQQVYGANPRKTLLLLMPTGVVGGVANIIAGYVTSRVPNSRCAVFAVFALVSLAGGVLQWKVPLSQKEGILAGCFIIPAYSACLGTMTGLVVSNTAGASRKTAVGSIMFMSNALSNIAAPFFFKKNEVPRYPTGFLTTVALLAASICLVGIYALLCSLENSRRDKAAEQGVGSKESPDQPFSDLTDNENKAFRYIF</sequence>
<dbReference type="InterPro" id="IPR020846">
    <property type="entry name" value="MFS_dom"/>
</dbReference>
<dbReference type="Pfam" id="PF07690">
    <property type="entry name" value="MFS_1"/>
    <property type="match status" value="1"/>
</dbReference>
<feature type="transmembrane region" description="Helical" evidence="7">
    <location>
        <begin position="104"/>
        <end position="124"/>
    </location>
</feature>
<reference evidence="9 10" key="1">
    <citation type="submission" date="2016-07" db="EMBL/GenBank/DDBJ databases">
        <title>Pervasive Adenine N6-methylation of Active Genes in Fungi.</title>
        <authorList>
            <consortium name="DOE Joint Genome Institute"/>
            <person name="Mondo S.J."/>
            <person name="Dannebaum R.O."/>
            <person name="Kuo R.C."/>
            <person name="Labutti K."/>
            <person name="Haridas S."/>
            <person name="Kuo A."/>
            <person name="Salamov A."/>
            <person name="Ahrendt S.R."/>
            <person name="Lipzen A."/>
            <person name="Sullivan W."/>
            <person name="Andreopoulos W.B."/>
            <person name="Clum A."/>
            <person name="Lindquist E."/>
            <person name="Daum C."/>
            <person name="Ramamoorthy G.K."/>
            <person name="Gryganskyi A."/>
            <person name="Culley D."/>
            <person name="Magnuson J.K."/>
            <person name="James T.Y."/>
            <person name="O'Malley M.A."/>
            <person name="Stajich J.E."/>
            <person name="Spatafora J.W."/>
            <person name="Visel A."/>
            <person name="Grigoriev I.V."/>
        </authorList>
    </citation>
    <scope>NUCLEOTIDE SEQUENCE [LARGE SCALE GENOMIC DNA]</scope>
    <source>
        <strain evidence="9 10">62-1032</strain>
    </source>
</reference>
<dbReference type="SUPFAM" id="SSF103473">
    <property type="entry name" value="MFS general substrate transporter"/>
    <property type="match status" value="1"/>
</dbReference>
<feature type="transmembrane region" description="Helical" evidence="7">
    <location>
        <begin position="295"/>
        <end position="320"/>
    </location>
</feature>
<dbReference type="PANTHER" id="PTHR43791">
    <property type="entry name" value="PERMEASE-RELATED"/>
    <property type="match status" value="1"/>
</dbReference>
<evidence type="ECO:0000256" key="4">
    <source>
        <dbReference type="ARBA" id="ARBA00022989"/>
    </source>
</evidence>
<feature type="transmembrane region" description="Helical" evidence="7">
    <location>
        <begin position="196"/>
        <end position="216"/>
    </location>
</feature>
<accession>A0A1Y2E8S4</accession>
<keyword evidence="10" id="KW-1185">Reference proteome</keyword>
<proteinExistence type="predicted"/>
<evidence type="ECO:0000256" key="6">
    <source>
        <dbReference type="SAM" id="MobiDB-lite"/>
    </source>
</evidence>
<name>A0A1Y2E8S4_9BASI</name>
<evidence type="ECO:0000256" key="5">
    <source>
        <dbReference type="ARBA" id="ARBA00023136"/>
    </source>
</evidence>
<dbReference type="GO" id="GO:0016020">
    <property type="term" value="C:membrane"/>
    <property type="evidence" value="ECO:0007669"/>
    <property type="project" value="UniProtKB-SubCell"/>
</dbReference>
<feature type="transmembrane region" description="Helical" evidence="7">
    <location>
        <begin position="359"/>
        <end position="377"/>
    </location>
</feature>
<dbReference type="Proteomes" id="UP000193467">
    <property type="component" value="Unassembled WGS sequence"/>
</dbReference>
<comment type="caution">
    <text evidence="9">The sequence shown here is derived from an EMBL/GenBank/DDBJ whole genome shotgun (WGS) entry which is preliminary data.</text>
</comment>
<dbReference type="PANTHER" id="PTHR43791:SF35">
    <property type="entry name" value="MAJOR FACILITATOR SUPERFAMILY (MFS) PROFILE DOMAIN-CONTAINING PROTEIN"/>
    <property type="match status" value="1"/>
</dbReference>
<evidence type="ECO:0000313" key="9">
    <source>
        <dbReference type="EMBL" id="ORY67942.1"/>
    </source>
</evidence>
<feature type="transmembrane region" description="Helical" evidence="7">
    <location>
        <begin position="228"/>
        <end position="247"/>
    </location>
</feature>
<feature type="domain" description="Major facilitator superfamily (MFS) profile" evidence="8">
    <location>
        <begin position="59"/>
        <end position="481"/>
    </location>
</feature>
<feature type="transmembrane region" description="Helical" evidence="7">
    <location>
        <begin position="332"/>
        <end position="352"/>
    </location>
</feature>
<feature type="region of interest" description="Disordered" evidence="6">
    <location>
        <begin position="1"/>
        <end position="42"/>
    </location>
</feature>
<keyword evidence="5 7" id="KW-0472">Membrane</keyword>
<keyword evidence="2" id="KW-0813">Transport</keyword>
<evidence type="ECO:0000256" key="1">
    <source>
        <dbReference type="ARBA" id="ARBA00004141"/>
    </source>
</evidence>
<evidence type="ECO:0000256" key="2">
    <source>
        <dbReference type="ARBA" id="ARBA00022448"/>
    </source>
</evidence>
<dbReference type="OrthoDB" id="6730379at2759"/>
<evidence type="ECO:0000313" key="10">
    <source>
        <dbReference type="Proteomes" id="UP000193467"/>
    </source>
</evidence>
<gene>
    <name evidence="9" type="ORF">BCR35DRAFT_282697</name>
</gene>
<protein>
    <submittedName>
        <fullName evidence="9">Major facilitator superfamily domain-containing protein</fullName>
    </submittedName>
</protein>
<comment type="subcellular location">
    <subcellularLocation>
        <location evidence="1">Membrane</location>
        <topology evidence="1">Multi-pass membrane protein</topology>
    </subcellularLocation>
</comment>
<feature type="transmembrane region" description="Helical" evidence="7">
    <location>
        <begin position="389"/>
        <end position="411"/>
    </location>
</feature>
<dbReference type="STRING" id="106004.A0A1Y2E8S4"/>